<evidence type="ECO:0000256" key="5">
    <source>
        <dbReference type="SAM" id="Phobius"/>
    </source>
</evidence>
<dbReference type="Pfam" id="PF04191">
    <property type="entry name" value="PEMT"/>
    <property type="match status" value="1"/>
</dbReference>
<dbReference type="AlphaFoldDB" id="A0A1I1ZRI6"/>
<evidence type="ECO:0000256" key="2">
    <source>
        <dbReference type="ARBA" id="ARBA00022692"/>
    </source>
</evidence>
<dbReference type="GO" id="GO:0032259">
    <property type="term" value="P:methylation"/>
    <property type="evidence" value="ECO:0007669"/>
    <property type="project" value="UniProtKB-KW"/>
</dbReference>
<evidence type="ECO:0000313" key="6">
    <source>
        <dbReference type="EMBL" id="SFE34266.1"/>
    </source>
</evidence>
<feature type="transmembrane region" description="Helical" evidence="5">
    <location>
        <begin position="102"/>
        <end position="122"/>
    </location>
</feature>
<dbReference type="InterPro" id="IPR007318">
    <property type="entry name" value="Phopholipid_MeTrfase"/>
</dbReference>
<dbReference type="EMBL" id="FOMX01000012">
    <property type="protein sequence ID" value="SFE34266.1"/>
    <property type="molecule type" value="Genomic_DNA"/>
</dbReference>
<gene>
    <name evidence="6" type="ORF">SAMN02745121_03921</name>
</gene>
<keyword evidence="6" id="KW-0489">Methyltransferase</keyword>
<dbReference type="STRING" id="54.SAMN02745121_03921"/>
<organism evidence="6 7">
    <name type="scientific">Nannocystis exedens</name>
    <dbReference type="NCBI Taxonomy" id="54"/>
    <lineage>
        <taxon>Bacteria</taxon>
        <taxon>Pseudomonadati</taxon>
        <taxon>Myxococcota</taxon>
        <taxon>Polyangia</taxon>
        <taxon>Nannocystales</taxon>
        <taxon>Nannocystaceae</taxon>
        <taxon>Nannocystis</taxon>
    </lineage>
</organism>
<keyword evidence="2 5" id="KW-0812">Transmembrane</keyword>
<feature type="transmembrane region" description="Helical" evidence="5">
    <location>
        <begin position="12"/>
        <end position="38"/>
    </location>
</feature>
<keyword evidence="3 5" id="KW-1133">Transmembrane helix</keyword>
<dbReference type="GO" id="GO:0012505">
    <property type="term" value="C:endomembrane system"/>
    <property type="evidence" value="ECO:0007669"/>
    <property type="project" value="UniProtKB-SubCell"/>
</dbReference>
<sequence length="178" mass="19075">MQVFTPAAERSVAANLATTLGQTLVFWSVFIVALPWAIGRVEGALGVPAFAFAGQQLAALAFGVVAAALNLWSGVALAVTGRGTPFPTQTARELVVSGPYRWLRNPMAVGGLGVGFAVGLYVGSWGTLAYAVAGGVIWHLVARPMEEDDLSRRFGDSYDHYRGHVRCWIPRLTPYRGR</sequence>
<protein>
    <submittedName>
        <fullName evidence="6">Phospholipid methyltransferase</fullName>
    </submittedName>
</protein>
<accession>A0A1I1ZRI6</accession>
<evidence type="ECO:0000256" key="4">
    <source>
        <dbReference type="ARBA" id="ARBA00023136"/>
    </source>
</evidence>
<evidence type="ECO:0000313" key="7">
    <source>
        <dbReference type="Proteomes" id="UP000199400"/>
    </source>
</evidence>
<keyword evidence="7" id="KW-1185">Reference proteome</keyword>
<name>A0A1I1ZRI6_9BACT</name>
<keyword evidence="6" id="KW-0808">Transferase</keyword>
<evidence type="ECO:0000256" key="1">
    <source>
        <dbReference type="ARBA" id="ARBA00004127"/>
    </source>
</evidence>
<reference evidence="7" key="1">
    <citation type="submission" date="2016-10" db="EMBL/GenBank/DDBJ databases">
        <authorList>
            <person name="Varghese N."/>
            <person name="Submissions S."/>
        </authorList>
    </citation>
    <scope>NUCLEOTIDE SEQUENCE [LARGE SCALE GENOMIC DNA]</scope>
    <source>
        <strain evidence="7">ATCC 25963</strain>
    </source>
</reference>
<feature type="transmembrane region" description="Helical" evidence="5">
    <location>
        <begin position="58"/>
        <end position="81"/>
    </location>
</feature>
<dbReference type="Gene3D" id="1.20.120.1630">
    <property type="match status" value="1"/>
</dbReference>
<comment type="subcellular location">
    <subcellularLocation>
        <location evidence="1">Endomembrane system</location>
        <topology evidence="1">Multi-pass membrane protein</topology>
    </subcellularLocation>
</comment>
<dbReference type="RefSeq" id="WP_177325934.1">
    <property type="nucleotide sequence ID" value="NZ_FOMX01000012.1"/>
</dbReference>
<keyword evidence="4 5" id="KW-0472">Membrane</keyword>
<dbReference type="GO" id="GO:0008168">
    <property type="term" value="F:methyltransferase activity"/>
    <property type="evidence" value="ECO:0007669"/>
    <property type="project" value="UniProtKB-KW"/>
</dbReference>
<proteinExistence type="predicted"/>
<evidence type="ECO:0000256" key="3">
    <source>
        <dbReference type="ARBA" id="ARBA00022989"/>
    </source>
</evidence>
<dbReference type="Proteomes" id="UP000199400">
    <property type="component" value="Unassembled WGS sequence"/>
</dbReference>